<dbReference type="GO" id="GO:0000287">
    <property type="term" value="F:magnesium ion binding"/>
    <property type="evidence" value="ECO:0007669"/>
    <property type="project" value="UniProtKB-UniRule"/>
</dbReference>
<feature type="binding site" evidence="7">
    <location>
        <begin position="285"/>
        <end position="287"/>
    </location>
    <ligand>
        <name>ATP</name>
        <dbReference type="ChEBI" id="CHEBI:30616"/>
    </ligand>
</feature>
<dbReference type="GO" id="GO:0005737">
    <property type="term" value="C:cytoplasm"/>
    <property type="evidence" value="ECO:0007669"/>
    <property type="project" value="UniProtKB-SubCell"/>
</dbReference>
<feature type="binding site" evidence="7">
    <location>
        <position position="7"/>
    </location>
    <ligand>
        <name>Mg(2+)</name>
        <dbReference type="ChEBI" id="CHEBI:18420"/>
    </ligand>
</feature>
<reference evidence="10" key="1">
    <citation type="submission" date="2015-07" db="EMBL/GenBank/DDBJ databases">
        <title>Complete Genome of Thermincola ferriacetica strain Z-0001T.</title>
        <authorList>
            <person name="Lusk B."/>
            <person name="Badalamenti J.P."/>
            <person name="Parameswaran P."/>
            <person name="Bond D.R."/>
            <person name="Torres C.I."/>
        </authorList>
    </citation>
    <scope>NUCLEOTIDE SEQUENCE [LARGE SCALE GENOMIC DNA]</scope>
    <source>
        <strain evidence="10">Z-0001</strain>
    </source>
</reference>
<dbReference type="EMBL" id="LGTE01000019">
    <property type="protein sequence ID" value="KNZ68947.1"/>
    <property type="molecule type" value="Genomic_DNA"/>
</dbReference>
<dbReference type="PATRIC" id="fig|281456.6.peg.2583"/>
<keyword evidence="7" id="KW-0460">Magnesium</keyword>
<keyword evidence="4 7" id="KW-0547">Nucleotide-binding</keyword>
<proteinExistence type="inferred from homology"/>
<evidence type="ECO:0000256" key="1">
    <source>
        <dbReference type="ARBA" id="ARBA00008748"/>
    </source>
</evidence>
<comment type="cofactor">
    <cofactor evidence="7">
        <name>Mg(2+)</name>
        <dbReference type="ChEBI" id="CHEBI:18420"/>
    </cofactor>
    <cofactor evidence="7">
        <name>Mn(2+)</name>
        <dbReference type="ChEBI" id="CHEBI:29035"/>
    </cofactor>
    <text evidence="7">Mg(2+). Can also accept Mn(2+).</text>
</comment>
<evidence type="ECO:0000256" key="4">
    <source>
        <dbReference type="ARBA" id="ARBA00022741"/>
    </source>
</evidence>
<feature type="binding site" evidence="7">
    <location>
        <begin position="210"/>
        <end position="214"/>
    </location>
    <ligand>
        <name>ATP</name>
        <dbReference type="ChEBI" id="CHEBI:30616"/>
    </ligand>
</feature>
<dbReference type="GO" id="GO:0006083">
    <property type="term" value="P:acetate metabolic process"/>
    <property type="evidence" value="ECO:0007669"/>
    <property type="project" value="TreeGrafter"/>
</dbReference>
<feature type="binding site" evidence="7">
    <location>
        <begin position="333"/>
        <end position="337"/>
    </location>
    <ligand>
        <name>ATP</name>
        <dbReference type="ChEBI" id="CHEBI:30616"/>
    </ligand>
</feature>
<name>A0A0L6W057_9FIRM</name>
<keyword evidence="3 7" id="KW-0808">Transferase</keyword>
<feature type="active site" description="Proton donor/acceptor" evidence="7">
    <location>
        <position position="150"/>
    </location>
</feature>
<dbReference type="Pfam" id="PF00871">
    <property type="entry name" value="Acetate_kinase"/>
    <property type="match status" value="1"/>
</dbReference>
<dbReference type="Proteomes" id="UP000037175">
    <property type="component" value="Unassembled WGS sequence"/>
</dbReference>
<sequence length="404" mass="44268">MVVLVVNCGSSSLKFQLFDMRSEEVLARGLVERIGLSGGKFKYYRGTEEPIEFTDSQVYASHANALEAVLKALTQRDYGVISDISTINAVGHRVAHGGELFTAATLITEEVLRGIKDCISLAPLHNPANVTGIEECMRLMPGTPQVAVFDTAFHQTMPEEAYLYAIPYAYYQKHKIRRYGFHGSSHRYVAEQAAELLNKPLDRLKLISCHLGNGSSICAIKEGRSIDTSMGFTPLEGLPMGSRSGTIDPAIIEFLVKKENMSLDGVMEVLNKKSGVYGISGVSSDFRDLEQAAAGGNHLCDVAIQVFCRSVKKYIGSYYALLEGLDALIFTAGIGENSALVREKICTGLEHMGIKLDRRRNLTPDAITVSAEDSKVKIMVISTNEELLIARDAQKIILQRIIPS</sequence>
<gene>
    <name evidence="7" type="primary">ackA</name>
    <name evidence="9" type="ORF">Tfer_2436</name>
</gene>
<comment type="catalytic activity">
    <reaction evidence="7">
        <text>acetate + ATP = acetyl phosphate + ADP</text>
        <dbReference type="Rhea" id="RHEA:11352"/>
        <dbReference type="ChEBI" id="CHEBI:22191"/>
        <dbReference type="ChEBI" id="CHEBI:30089"/>
        <dbReference type="ChEBI" id="CHEBI:30616"/>
        <dbReference type="ChEBI" id="CHEBI:456216"/>
        <dbReference type="EC" id="2.7.2.1"/>
    </reaction>
</comment>
<evidence type="ECO:0000313" key="10">
    <source>
        <dbReference type="Proteomes" id="UP000037175"/>
    </source>
</evidence>
<dbReference type="GO" id="GO:0005524">
    <property type="term" value="F:ATP binding"/>
    <property type="evidence" value="ECO:0007669"/>
    <property type="project" value="UniProtKB-KW"/>
</dbReference>
<evidence type="ECO:0000256" key="8">
    <source>
        <dbReference type="RuleBase" id="RU003835"/>
    </source>
</evidence>
<comment type="function">
    <text evidence="7">Catalyzes the formation of acetyl phosphate from acetate and ATP. Can also catalyze the reverse reaction.</text>
</comment>
<comment type="pathway">
    <text evidence="7">Metabolic intermediate biosynthesis; acetyl-CoA biosynthesis; acetyl-CoA from acetate: step 1/2.</text>
</comment>
<dbReference type="NCBIfam" id="TIGR00016">
    <property type="entry name" value="ackA"/>
    <property type="match status" value="1"/>
</dbReference>
<keyword evidence="7" id="KW-0479">Metal-binding</keyword>
<dbReference type="AlphaFoldDB" id="A0A0L6W057"/>
<feature type="site" description="Transition state stabilizer" evidence="7">
    <location>
        <position position="243"/>
    </location>
</feature>
<protein>
    <recommendedName>
        <fullName evidence="7">Acetate kinase</fullName>
        <ecNumber evidence="7">2.7.2.1</ecNumber>
    </recommendedName>
    <alternativeName>
        <fullName evidence="7">Acetokinase</fullName>
    </alternativeName>
</protein>
<dbReference type="InterPro" id="IPR023865">
    <property type="entry name" value="Aliphatic_acid_kinase_CS"/>
</dbReference>
<evidence type="ECO:0000256" key="5">
    <source>
        <dbReference type="ARBA" id="ARBA00022777"/>
    </source>
</evidence>
<dbReference type="InterPro" id="IPR000890">
    <property type="entry name" value="Aliphatic_acid_kin_short-chain"/>
</dbReference>
<dbReference type="PROSITE" id="PS01076">
    <property type="entry name" value="ACETATE_KINASE_2"/>
    <property type="match status" value="1"/>
</dbReference>
<feature type="binding site" evidence="7">
    <location>
        <position position="14"/>
    </location>
    <ligand>
        <name>ATP</name>
        <dbReference type="ChEBI" id="CHEBI:30616"/>
    </ligand>
</feature>
<keyword evidence="2 7" id="KW-0963">Cytoplasm</keyword>
<dbReference type="PANTHER" id="PTHR21060:SF15">
    <property type="entry name" value="ACETATE KINASE-RELATED"/>
    <property type="match status" value="1"/>
</dbReference>
<dbReference type="PRINTS" id="PR00471">
    <property type="entry name" value="ACETATEKNASE"/>
</dbReference>
<comment type="subcellular location">
    <subcellularLocation>
        <location evidence="7">Cytoplasm</location>
    </subcellularLocation>
</comment>
<evidence type="ECO:0000256" key="6">
    <source>
        <dbReference type="ARBA" id="ARBA00022840"/>
    </source>
</evidence>
<dbReference type="InterPro" id="IPR043129">
    <property type="entry name" value="ATPase_NBD"/>
</dbReference>
<dbReference type="PANTHER" id="PTHR21060">
    <property type="entry name" value="ACETATE KINASE"/>
    <property type="match status" value="1"/>
</dbReference>
<dbReference type="GO" id="GO:0008776">
    <property type="term" value="F:acetate kinase activity"/>
    <property type="evidence" value="ECO:0007669"/>
    <property type="project" value="UniProtKB-UniRule"/>
</dbReference>
<dbReference type="GO" id="GO:0006085">
    <property type="term" value="P:acetyl-CoA biosynthetic process"/>
    <property type="evidence" value="ECO:0007669"/>
    <property type="project" value="UniProtKB-UniRule"/>
</dbReference>
<evidence type="ECO:0000256" key="3">
    <source>
        <dbReference type="ARBA" id="ARBA00022679"/>
    </source>
</evidence>
<dbReference type="HAMAP" id="MF_00020">
    <property type="entry name" value="Acetate_kinase"/>
    <property type="match status" value="1"/>
</dbReference>
<dbReference type="PROSITE" id="PS01075">
    <property type="entry name" value="ACETATE_KINASE_1"/>
    <property type="match status" value="1"/>
</dbReference>
<feature type="binding site" evidence="7">
    <location>
        <position position="93"/>
    </location>
    <ligand>
        <name>substrate</name>
    </ligand>
</feature>
<dbReference type="EC" id="2.7.2.1" evidence="7"/>
<keyword evidence="5 7" id="KW-0418">Kinase</keyword>
<accession>A0A0L6W057</accession>
<comment type="caution">
    <text evidence="9">The sequence shown here is derived from an EMBL/GenBank/DDBJ whole genome shotgun (WGS) entry which is preliminary data.</text>
</comment>
<evidence type="ECO:0000313" key="9">
    <source>
        <dbReference type="EMBL" id="KNZ68947.1"/>
    </source>
</evidence>
<keyword evidence="10" id="KW-1185">Reference proteome</keyword>
<dbReference type="SUPFAM" id="SSF53067">
    <property type="entry name" value="Actin-like ATPase domain"/>
    <property type="match status" value="2"/>
</dbReference>
<dbReference type="RefSeq" id="WP_052218556.1">
    <property type="nucleotide sequence ID" value="NZ_LGTE01000019.1"/>
</dbReference>
<comment type="similarity">
    <text evidence="1 7 8">Belongs to the acetokinase family.</text>
</comment>
<dbReference type="UniPathway" id="UPA00340">
    <property type="reaction ID" value="UER00458"/>
</dbReference>
<evidence type="ECO:0000256" key="2">
    <source>
        <dbReference type="ARBA" id="ARBA00022490"/>
    </source>
</evidence>
<dbReference type="CDD" id="cd24010">
    <property type="entry name" value="ASKHA_NBD_AcK_PK"/>
    <property type="match status" value="1"/>
</dbReference>
<dbReference type="Gene3D" id="3.30.420.40">
    <property type="match status" value="2"/>
</dbReference>
<feature type="site" description="Transition state stabilizer" evidence="7">
    <location>
        <position position="182"/>
    </location>
</feature>
<dbReference type="InterPro" id="IPR004372">
    <property type="entry name" value="Ac/propionate_kinase"/>
</dbReference>
<dbReference type="PIRSF" id="PIRSF000722">
    <property type="entry name" value="Acetate_prop_kin"/>
    <property type="match status" value="1"/>
</dbReference>
<keyword evidence="6 7" id="KW-0067">ATP-binding</keyword>
<comment type="subunit">
    <text evidence="7">Homodimer.</text>
</comment>
<evidence type="ECO:0000256" key="7">
    <source>
        <dbReference type="HAMAP-Rule" id="MF_00020"/>
    </source>
</evidence>
<organism evidence="9 10">
    <name type="scientific">Thermincola ferriacetica</name>
    <dbReference type="NCBI Taxonomy" id="281456"/>
    <lineage>
        <taxon>Bacteria</taxon>
        <taxon>Bacillati</taxon>
        <taxon>Bacillota</taxon>
        <taxon>Clostridia</taxon>
        <taxon>Eubacteriales</taxon>
        <taxon>Thermincolaceae</taxon>
        <taxon>Thermincola</taxon>
    </lineage>
</organism>
<feature type="binding site" evidence="7">
    <location>
        <position position="385"/>
    </location>
    <ligand>
        <name>Mg(2+)</name>
        <dbReference type="ChEBI" id="CHEBI:18420"/>
    </ligand>
</feature>